<feature type="transmembrane region" description="Helical" evidence="7">
    <location>
        <begin position="248"/>
        <end position="275"/>
    </location>
</feature>
<feature type="compositionally biased region" description="Pro residues" evidence="6">
    <location>
        <begin position="643"/>
        <end position="654"/>
    </location>
</feature>
<dbReference type="AlphaFoldDB" id="A0A7K2IT53"/>
<reference evidence="11 12" key="1">
    <citation type="journal article" date="2019" name="Nat. Commun.">
        <title>The antimicrobial potential of Streptomyces from insect microbiomes.</title>
        <authorList>
            <person name="Chevrette M.G."/>
            <person name="Carlson C.M."/>
            <person name="Ortega H.E."/>
            <person name="Thomas C."/>
            <person name="Ananiev G.E."/>
            <person name="Barns K.J."/>
            <person name="Book A.J."/>
            <person name="Cagnazzo J."/>
            <person name="Carlos C."/>
            <person name="Flanigan W."/>
            <person name="Grubbs K.J."/>
            <person name="Horn H.A."/>
            <person name="Hoffmann F.M."/>
            <person name="Klassen J.L."/>
            <person name="Knack J.J."/>
            <person name="Lewin G.R."/>
            <person name="McDonald B.R."/>
            <person name="Muller L."/>
            <person name="Melo W.G.P."/>
            <person name="Pinto-Tomas A.A."/>
            <person name="Schmitz A."/>
            <person name="Wendt-Pienkowski E."/>
            <person name="Wildman S."/>
            <person name="Zhao M."/>
            <person name="Zhang F."/>
            <person name="Bugni T.S."/>
            <person name="Andes D.R."/>
            <person name="Pupo M.T."/>
            <person name="Currie C.R."/>
        </authorList>
    </citation>
    <scope>NUCLEOTIDE SEQUENCE [LARGE SCALE GENOMIC DNA]</scope>
    <source>
        <strain evidence="11 12">SID5840</strain>
    </source>
</reference>
<dbReference type="NCBIfam" id="TIGR02937">
    <property type="entry name" value="sigma70-ECF"/>
    <property type="match status" value="1"/>
</dbReference>
<dbReference type="Gene3D" id="1.10.1740.10">
    <property type="match status" value="1"/>
</dbReference>
<dbReference type="InterPro" id="IPR007627">
    <property type="entry name" value="RNA_pol_sigma70_r2"/>
</dbReference>
<keyword evidence="4" id="KW-0238">DNA-binding</keyword>
<dbReference type="InterPro" id="IPR013249">
    <property type="entry name" value="RNA_pol_sigma70_r4_t2"/>
</dbReference>
<dbReference type="Gene3D" id="1.10.10.1320">
    <property type="entry name" value="Anti-sigma factor, zinc-finger domain"/>
    <property type="match status" value="1"/>
</dbReference>
<feature type="compositionally biased region" description="Pro residues" evidence="6">
    <location>
        <begin position="587"/>
        <end position="604"/>
    </location>
</feature>
<evidence type="ECO:0000256" key="7">
    <source>
        <dbReference type="SAM" id="Phobius"/>
    </source>
</evidence>
<dbReference type="RefSeq" id="WP_161111056.1">
    <property type="nucleotide sequence ID" value="NZ_WWHY01000001.1"/>
</dbReference>
<keyword evidence="7" id="KW-1133">Transmembrane helix</keyword>
<dbReference type="InterPro" id="IPR014284">
    <property type="entry name" value="RNA_pol_sigma-70_dom"/>
</dbReference>
<comment type="similarity">
    <text evidence="1">Belongs to the sigma-70 factor family. ECF subfamily.</text>
</comment>
<dbReference type="EMBL" id="WWHY01000001">
    <property type="protein sequence ID" value="MYR33131.1"/>
    <property type="molecule type" value="Genomic_DNA"/>
</dbReference>
<feature type="transmembrane region" description="Helical" evidence="7">
    <location>
        <begin position="287"/>
        <end position="306"/>
    </location>
</feature>
<dbReference type="Gene3D" id="1.10.10.10">
    <property type="entry name" value="Winged helix-like DNA-binding domain superfamily/Winged helix DNA-binding domain"/>
    <property type="match status" value="1"/>
</dbReference>
<sequence>MTDADGEYTETLLGDAEIIRQVKAGDNAAFGTLYERHAGAARGLARQLLRGEAEVEDAVAEAFTKVLSVIQRGGGPTDAFRPYLLTAVRNAAYDRGRGEKRQVVTDDMESFDAGEPFVDPALEGLERSLIARAFLSLPERWQSVLWHTEIEGVKPAEAATILGMNPNGVAALAYRAREGLRQAYLQMHLAGSGTAEACRPTIGLLGAYVRGGLSKRDTTKVDRHMDDCGECREVYAELMDVNVGLRGVMLPLVVGFGATGYLASVPGATAGGAWWNRMSRRGQQATAGAAAAAGMAVAVAFALVGGDTPIPEEPSPAAAPPIDAPAEDPPPPAQDTPDDPPPATPDEPAPVPAPPADVPPEEVPDPPAPQEPDAPAPEDPAPEDPQEGPPPAPEEPEPEPAPEEPLPEFAVGIDPVGSLVPGSEGIMVLDVLNTGQDTAEDVLAQITLPPGVEMISSGGAGNAVPMASGNGDWGCSAGSGGGECVRSGMAAGESSTHFLDVRVAPDADVDVPAGVVISSGNVSHRATGERGVTSEGIPARYATAGQVRTEAVGNSLMTCTEPEESKKPTWPWPWWGTPGIPETPEALPGPTPPAPTEDPGPTLPLPEQEDADLGRAPADHISPEDAGEALDDLLGGGEEGTPDGPPGYPTPEAPSPEDEDPAPTGPPLTPELPELPGETVEPTDPGEDHRDEDDEDEPEEHEEGDCAQARARSGEGIDNDNWVMAPLDRDQDPTTTSSSSATWSLPEGGSVRWAGLYFSASGDPGVPTARVKGPGMAAYTTVTATETRSADLPAYSAYQSFADVTDLVRASGGGQWWVADVPAQEGRGVYAGWSLVLVLEDPAVEGYQQAMVLDETSAVFQDSNGAAFPVSGLLPTAVRTGVDVVAWEGDAELGGDRVLIDGVPHAPSEGPGTVDNAFVGSARGADGDPMTFGTDVTRFDAVLGRESEIRILSEQDALLVGVIALAAPMRT</sequence>
<feature type="compositionally biased region" description="Pro residues" evidence="6">
    <location>
        <begin position="311"/>
        <end position="358"/>
    </location>
</feature>
<dbReference type="Proteomes" id="UP000467124">
    <property type="component" value="Unassembled WGS sequence"/>
</dbReference>
<feature type="compositionally biased region" description="Low complexity" evidence="6">
    <location>
        <begin position="671"/>
        <end position="683"/>
    </location>
</feature>
<feature type="domain" description="RNA polymerase sigma factor 70 region 4 type 2" evidence="9">
    <location>
        <begin position="129"/>
        <end position="178"/>
    </location>
</feature>
<evidence type="ECO:0000259" key="10">
    <source>
        <dbReference type="Pfam" id="PF13490"/>
    </source>
</evidence>
<evidence type="ECO:0000313" key="12">
    <source>
        <dbReference type="Proteomes" id="UP000467124"/>
    </source>
</evidence>
<dbReference type="Pfam" id="PF04542">
    <property type="entry name" value="Sigma70_r2"/>
    <property type="match status" value="1"/>
</dbReference>
<evidence type="ECO:0000259" key="9">
    <source>
        <dbReference type="Pfam" id="PF08281"/>
    </source>
</evidence>
<keyword evidence="7" id="KW-0472">Membrane</keyword>
<evidence type="ECO:0000256" key="4">
    <source>
        <dbReference type="ARBA" id="ARBA00023125"/>
    </source>
</evidence>
<keyword evidence="2" id="KW-0805">Transcription regulation</keyword>
<proteinExistence type="inferred from homology"/>
<dbReference type="InterPro" id="IPR036388">
    <property type="entry name" value="WH-like_DNA-bd_sf"/>
</dbReference>
<keyword evidence="5" id="KW-0804">Transcription</keyword>
<dbReference type="PANTHER" id="PTHR43133:SF8">
    <property type="entry name" value="RNA POLYMERASE SIGMA FACTOR HI_1459-RELATED"/>
    <property type="match status" value="1"/>
</dbReference>
<evidence type="ECO:0000256" key="5">
    <source>
        <dbReference type="ARBA" id="ARBA00023163"/>
    </source>
</evidence>
<name>A0A7K2IT53_9ACTN</name>
<evidence type="ECO:0000259" key="8">
    <source>
        <dbReference type="Pfam" id="PF04542"/>
    </source>
</evidence>
<dbReference type="SUPFAM" id="SSF88659">
    <property type="entry name" value="Sigma3 and sigma4 domains of RNA polymerase sigma factors"/>
    <property type="match status" value="1"/>
</dbReference>
<feature type="compositionally biased region" description="Acidic residues" evidence="6">
    <location>
        <begin position="690"/>
        <end position="705"/>
    </location>
</feature>
<dbReference type="Pfam" id="PF08281">
    <property type="entry name" value="Sigma70_r4_2"/>
    <property type="match status" value="1"/>
</dbReference>
<dbReference type="GO" id="GO:0003677">
    <property type="term" value="F:DNA binding"/>
    <property type="evidence" value="ECO:0007669"/>
    <property type="project" value="UniProtKB-KW"/>
</dbReference>
<dbReference type="InterPro" id="IPR041916">
    <property type="entry name" value="Anti_sigma_zinc_sf"/>
</dbReference>
<feature type="domain" description="RNA polymerase sigma-70 region 2" evidence="8">
    <location>
        <begin position="33"/>
        <end position="101"/>
    </location>
</feature>
<feature type="compositionally biased region" description="Low complexity" evidence="6">
    <location>
        <begin position="568"/>
        <end position="586"/>
    </location>
</feature>
<feature type="region of interest" description="Disordered" evidence="6">
    <location>
        <begin position="308"/>
        <end position="412"/>
    </location>
</feature>
<evidence type="ECO:0000256" key="2">
    <source>
        <dbReference type="ARBA" id="ARBA00023015"/>
    </source>
</evidence>
<keyword evidence="3" id="KW-0731">Sigma factor</keyword>
<dbReference type="Pfam" id="PF13490">
    <property type="entry name" value="zf-HC2"/>
    <property type="match status" value="1"/>
</dbReference>
<gene>
    <name evidence="11" type="ORF">GTW20_12875</name>
</gene>
<dbReference type="InterPro" id="IPR013324">
    <property type="entry name" value="RNA_pol_sigma_r3/r4-like"/>
</dbReference>
<dbReference type="InterPro" id="IPR039425">
    <property type="entry name" value="RNA_pol_sigma-70-like"/>
</dbReference>
<feature type="compositionally biased region" description="Acidic residues" evidence="6">
    <location>
        <begin position="394"/>
        <end position="406"/>
    </location>
</feature>
<feature type="region of interest" description="Disordered" evidence="6">
    <location>
        <begin position="558"/>
        <end position="746"/>
    </location>
</feature>
<dbReference type="SUPFAM" id="SSF88946">
    <property type="entry name" value="Sigma2 domain of RNA polymerase sigma factors"/>
    <property type="match status" value="1"/>
</dbReference>
<dbReference type="PRINTS" id="PR01217">
    <property type="entry name" value="PRICHEXTENSN"/>
</dbReference>
<dbReference type="PANTHER" id="PTHR43133">
    <property type="entry name" value="RNA POLYMERASE ECF-TYPE SIGMA FACTO"/>
    <property type="match status" value="1"/>
</dbReference>
<dbReference type="GO" id="GO:0006352">
    <property type="term" value="P:DNA-templated transcription initiation"/>
    <property type="evidence" value="ECO:0007669"/>
    <property type="project" value="InterPro"/>
</dbReference>
<organism evidence="11 12">
    <name type="scientific">Nocardiopsis alba</name>
    <dbReference type="NCBI Taxonomy" id="53437"/>
    <lineage>
        <taxon>Bacteria</taxon>
        <taxon>Bacillati</taxon>
        <taxon>Actinomycetota</taxon>
        <taxon>Actinomycetes</taxon>
        <taxon>Streptosporangiales</taxon>
        <taxon>Nocardiopsidaceae</taxon>
        <taxon>Nocardiopsis</taxon>
    </lineage>
</organism>
<accession>A0A7K2IT53</accession>
<evidence type="ECO:0000256" key="3">
    <source>
        <dbReference type="ARBA" id="ARBA00023082"/>
    </source>
</evidence>
<feature type="domain" description="Putative zinc-finger" evidence="10">
    <location>
        <begin position="198"/>
        <end position="232"/>
    </location>
</feature>
<evidence type="ECO:0000256" key="6">
    <source>
        <dbReference type="SAM" id="MobiDB-lite"/>
    </source>
</evidence>
<keyword evidence="7" id="KW-0812">Transmembrane</keyword>
<evidence type="ECO:0000256" key="1">
    <source>
        <dbReference type="ARBA" id="ARBA00010641"/>
    </source>
</evidence>
<dbReference type="InterPro" id="IPR027383">
    <property type="entry name" value="Znf_put"/>
</dbReference>
<feature type="compositionally biased region" description="Pro residues" evidence="6">
    <location>
        <begin position="365"/>
        <end position="379"/>
    </location>
</feature>
<dbReference type="InterPro" id="IPR013325">
    <property type="entry name" value="RNA_pol_sigma_r2"/>
</dbReference>
<feature type="compositionally biased region" description="Low complexity" evidence="6">
    <location>
        <begin position="734"/>
        <end position="744"/>
    </location>
</feature>
<protein>
    <submittedName>
        <fullName evidence="11">Sigma-70 family RNA polymerase sigma factor</fullName>
    </submittedName>
</protein>
<dbReference type="GO" id="GO:0016987">
    <property type="term" value="F:sigma factor activity"/>
    <property type="evidence" value="ECO:0007669"/>
    <property type="project" value="UniProtKB-KW"/>
</dbReference>
<evidence type="ECO:0000313" key="11">
    <source>
        <dbReference type="EMBL" id="MYR33131.1"/>
    </source>
</evidence>
<comment type="caution">
    <text evidence="11">The sequence shown here is derived from an EMBL/GenBank/DDBJ whole genome shotgun (WGS) entry which is preliminary data.</text>
</comment>